<dbReference type="GO" id="GO:0019867">
    <property type="term" value="C:outer membrane"/>
    <property type="evidence" value="ECO:0007669"/>
    <property type="project" value="InterPro"/>
</dbReference>
<dbReference type="Pfam" id="PF07501">
    <property type="entry name" value="G5"/>
    <property type="match status" value="1"/>
</dbReference>
<feature type="domain" description="G5" evidence="3">
    <location>
        <begin position="168"/>
        <end position="248"/>
    </location>
</feature>
<keyword evidence="1" id="KW-0732">Signal</keyword>
<dbReference type="SMART" id="SM01208">
    <property type="entry name" value="G5"/>
    <property type="match status" value="1"/>
</dbReference>
<dbReference type="GO" id="GO:0009254">
    <property type="term" value="P:peptidoglycan turnover"/>
    <property type="evidence" value="ECO:0007669"/>
    <property type="project" value="InterPro"/>
</dbReference>
<evidence type="ECO:0000256" key="1">
    <source>
        <dbReference type="ARBA" id="ARBA00022729"/>
    </source>
</evidence>
<dbReference type="Pfam" id="PF03990">
    <property type="entry name" value="DUF348"/>
    <property type="match status" value="2"/>
</dbReference>
<evidence type="ECO:0000259" key="3">
    <source>
        <dbReference type="PROSITE" id="PS51109"/>
    </source>
</evidence>
<dbReference type="SUPFAM" id="SSF50685">
    <property type="entry name" value="Barwin-like endoglucanases"/>
    <property type="match status" value="1"/>
</dbReference>
<dbReference type="AlphaFoldDB" id="A0A1Z5HQ35"/>
<dbReference type="InterPro" id="IPR059180">
    <property type="entry name" value="3D_YorM"/>
</dbReference>
<evidence type="ECO:0000313" key="4">
    <source>
        <dbReference type="EMBL" id="GAW91624.1"/>
    </source>
</evidence>
<dbReference type="Gene3D" id="2.40.40.10">
    <property type="entry name" value="RlpA-like domain"/>
    <property type="match status" value="1"/>
</dbReference>
<protein>
    <submittedName>
        <fullName evidence="4">Uncharacterized protein conserved in bacteria</fullName>
    </submittedName>
</protein>
<keyword evidence="2" id="KW-0472">Membrane</keyword>
<dbReference type="PANTHER" id="PTHR39160:SF4">
    <property type="entry name" value="RESUSCITATION-PROMOTING FACTOR RPFB"/>
    <property type="match status" value="1"/>
</dbReference>
<dbReference type="Gene3D" id="2.20.230.10">
    <property type="entry name" value="Resuscitation-promoting factor rpfb"/>
    <property type="match status" value="1"/>
</dbReference>
<dbReference type="InterPro" id="IPR010611">
    <property type="entry name" value="3D_dom"/>
</dbReference>
<dbReference type="InterPro" id="IPR036908">
    <property type="entry name" value="RlpA-like_sf"/>
</dbReference>
<name>A0A1Z5HQ35_9FIRM</name>
<evidence type="ECO:0000256" key="2">
    <source>
        <dbReference type="SAM" id="Phobius"/>
    </source>
</evidence>
<dbReference type="GO" id="GO:0004553">
    <property type="term" value="F:hydrolase activity, hydrolyzing O-glycosyl compounds"/>
    <property type="evidence" value="ECO:0007669"/>
    <property type="project" value="InterPro"/>
</dbReference>
<comment type="caution">
    <text evidence="4">The sequence shown here is derived from an EMBL/GenBank/DDBJ whole genome shotgun (WGS) entry which is preliminary data.</text>
</comment>
<dbReference type="InterPro" id="IPR051933">
    <property type="entry name" value="Resuscitation_pf_RpfB"/>
</dbReference>
<keyword evidence="2" id="KW-0812">Transmembrane</keyword>
<reference evidence="5" key="1">
    <citation type="journal article" date="2017" name="Appl. Environ. Microbiol.">
        <title>Genomic analysis of Calderihabitans maritimus KKC1, a thermophilic hydrogenogenic carboxydotrophic bacterium isolated from marine sediment.</title>
        <authorList>
            <person name="Omae K."/>
            <person name="Yoneda Y."/>
            <person name="Fukuyama Y."/>
            <person name="Yoshida T."/>
            <person name="Sako Y."/>
        </authorList>
    </citation>
    <scope>NUCLEOTIDE SEQUENCE [LARGE SCALE GENOMIC DNA]</scope>
    <source>
        <strain evidence="5">KKC1</strain>
    </source>
</reference>
<dbReference type="InterPro" id="IPR011098">
    <property type="entry name" value="G5_dom"/>
</dbReference>
<dbReference type="CDD" id="cd14667">
    <property type="entry name" value="3D_containing_proteins"/>
    <property type="match status" value="1"/>
</dbReference>
<dbReference type="Proteomes" id="UP000197032">
    <property type="component" value="Unassembled WGS sequence"/>
</dbReference>
<dbReference type="Pfam" id="PF06725">
    <property type="entry name" value="3D"/>
    <property type="match status" value="1"/>
</dbReference>
<dbReference type="RefSeq" id="WP_192868059.1">
    <property type="nucleotide sequence ID" value="NZ_BDGJ01000023.1"/>
</dbReference>
<dbReference type="InterPro" id="IPR007137">
    <property type="entry name" value="DUF348"/>
</dbReference>
<feature type="transmembrane region" description="Helical" evidence="2">
    <location>
        <begin position="34"/>
        <end position="56"/>
    </location>
</feature>
<dbReference type="PANTHER" id="PTHR39160">
    <property type="entry name" value="CELL WALL-BINDING PROTEIN YOCH"/>
    <property type="match status" value="1"/>
</dbReference>
<gene>
    <name evidence="4" type="ORF">KKC1_07850</name>
</gene>
<dbReference type="EMBL" id="BDGJ01000023">
    <property type="protein sequence ID" value="GAW91624.1"/>
    <property type="molecule type" value="Genomic_DNA"/>
</dbReference>
<keyword evidence="5" id="KW-1185">Reference proteome</keyword>
<organism evidence="4 5">
    <name type="scientific">Calderihabitans maritimus</name>
    <dbReference type="NCBI Taxonomy" id="1246530"/>
    <lineage>
        <taxon>Bacteria</taxon>
        <taxon>Bacillati</taxon>
        <taxon>Bacillota</taxon>
        <taxon>Clostridia</taxon>
        <taxon>Neomoorellales</taxon>
        <taxon>Calderihabitantaceae</taxon>
        <taxon>Calderihabitans</taxon>
    </lineage>
</organism>
<keyword evidence="2" id="KW-1133">Transmembrane helix</keyword>
<accession>A0A1Z5HQ35</accession>
<dbReference type="PROSITE" id="PS51109">
    <property type="entry name" value="G5"/>
    <property type="match status" value="1"/>
</dbReference>
<evidence type="ECO:0000313" key="5">
    <source>
        <dbReference type="Proteomes" id="UP000197032"/>
    </source>
</evidence>
<sequence>MSVEYDVSRGTTWPLEVSLVEGEAVISKRRGIGFTVFFILMAMVLFLAGTFLYFWLQKEVIIEVDGGKLVHKTFKKTVEEVLNEARIELKEKDLVEPDLKAPIEDGVSIRIIRAIPVTVQVDGKLLTVETPPATVEKVLSQIGVTLGAQDKVNPGLDKIVEAGEKIVVTRVTTKLVTEEIEIPFKVLKRQDSSLERGIRKIIRRGKKGRARQVFRVTLEDGREVSRELVRTDVLEKPVDQVVAYGTLQIASRGEHSFRFTKALWVTATAYTHTGNPTKTGIYPRVGTVAVDPKVIPLGTRLYVDGYGFAEAQDIGSAIKGNRIDVFLETREEALRWGRRKVKVYLLE</sequence>
<proteinExistence type="predicted"/>